<evidence type="ECO:0000256" key="1">
    <source>
        <dbReference type="SAM" id="SignalP"/>
    </source>
</evidence>
<comment type="caution">
    <text evidence="2">The sequence shown here is derived from an EMBL/GenBank/DDBJ whole genome shotgun (WGS) entry which is preliminary data.</text>
</comment>
<feature type="chain" id="PRO_5018709003" description="Outer membrane beta-barrel porin/alpha-amylase" evidence="1">
    <location>
        <begin position="24"/>
        <end position="278"/>
    </location>
</feature>
<feature type="signal peptide" evidence="1">
    <location>
        <begin position="1"/>
        <end position="23"/>
    </location>
</feature>
<protein>
    <recommendedName>
        <fullName evidence="4">Outer membrane beta-barrel porin/alpha-amylase</fullName>
    </recommendedName>
</protein>
<evidence type="ECO:0000313" key="3">
    <source>
        <dbReference type="Proteomes" id="UP000269669"/>
    </source>
</evidence>
<keyword evidence="3" id="KW-1185">Reference proteome</keyword>
<gene>
    <name evidence="2" type="ORF">EDE15_4600</name>
</gene>
<evidence type="ECO:0008006" key="4">
    <source>
        <dbReference type="Google" id="ProtNLM"/>
    </source>
</evidence>
<dbReference type="AlphaFoldDB" id="A0A3R9NXA2"/>
<organism evidence="2 3">
    <name type="scientific">Edaphobacter aggregans</name>
    <dbReference type="NCBI Taxonomy" id="570835"/>
    <lineage>
        <taxon>Bacteria</taxon>
        <taxon>Pseudomonadati</taxon>
        <taxon>Acidobacteriota</taxon>
        <taxon>Terriglobia</taxon>
        <taxon>Terriglobales</taxon>
        <taxon>Acidobacteriaceae</taxon>
        <taxon>Edaphobacter</taxon>
    </lineage>
</organism>
<dbReference type="EMBL" id="RSDW01000001">
    <property type="protein sequence ID" value="RSL18989.1"/>
    <property type="molecule type" value="Genomic_DNA"/>
</dbReference>
<keyword evidence="1" id="KW-0732">Signal</keyword>
<proteinExistence type="predicted"/>
<evidence type="ECO:0000313" key="2">
    <source>
        <dbReference type="EMBL" id="RSL18989.1"/>
    </source>
</evidence>
<name>A0A3R9NXA2_9BACT</name>
<dbReference type="Proteomes" id="UP000269669">
    <property type="component" value="Unassembled WGS sequence"/>
</dbReference>
<sequence>MRVRMFTLIGSCLFSLSVFPAHGQSVEAEIPTANPGRPTVSTPATLTPIGYLQFENGTLYASDSQEFSRRASINQVTKFTVLPRLQLLALTEPFVHSTGNGNPDNRPGEVFAGLQGVLLEGQGRMPTVSMSYIRRLYESPAPEIDIGTSRQSALILISEDLLGFHFDVNGIVTEQADGTIRRAQIGQTLSISHPTGKFTLSGELWHFSQPLTAGNAVGSLFAVAYPVKPNLVVDAGLNHGWTSTSTKWEGFAGFTYVLPHRFWKAKGKSRDNDRSSSQ</sequence>
<reference evidence="2 3" key="1">
    <citation type="submission" date="2018-12" db="EMBL/GenBank/DDBJ databases">
        <title>Sequencing of bacterial isolates from soil warming experiment in Harvard Forest, Massachusetts, USA.</title>
        <authorList>
            <person name="Deangelis K."/>
        </authorList>
    </citation>
    <scope>NUCLEOTIDE SEQUENCE [LARGE SCALE GENOMIC DNA]</scope>
    <source>
        <strain evidence="2 3">EB153</strain>
    </source>
</reference>
<accession>A0A3R9NXA2</accession>